<reference evidence="2" key="1">
    <citation type="journal article" date="2022" name="Arch. Microbiol.">
        <title>Microbulbifer okhotskensis sp. nov., isolated from a deep bottom sediment of the Okhotsk Sea.</title>
        <authorList>
            <person name="Romanenko L."/>
            <person name="Kurilenko V."/>
            <person name="Otstavnykh N."/>
            <person name="Velansky P."/>
            <person name="Isaeva M."/>
            <person name="Mikhailov V."/>
        </authorList>
    </citation>
    <scope>NUCLEOTIDE SEQUENCE</scope>
    <source>
        <strain evidence="2">OS29</strain>
    </source>
</reference>
<evidence type="ECO:0000313" key="3">
    <source>
        <dbReference type="Proteomes" id="UP001139028"/>
    </source>
</evidence>
<dbReference type="Proteomes" id="UP001139028">
    <property type="component" value="Unassembled WGS sequence"/>
</dbReference>
<dbReference type="Gene3D" id="3.90.550.10">
    <property type="entry name" value="Spore Coat Polysaccharide Biosynthesis Protein SpsA, Chain A"/>
    <property type="match status" value="1"/>
</dbReference>
<dbReference type="PANTHER" id="PTHR43685:SF2">
    <property type="entry name" value="GLYCOSYLTRANSFERASE 2-LIKE DOMAIN-CONTAINING PROTEIN"/>
    <property type="match status" value="1"/>
</dbReference>
<evidence type="ECO:0000313" key="2">
    <source>
        <dbReference type="EMBL" id="MCO1336487.1"/>
    </source>
</evidence>
<dbReference type="RefSeq" id="WP_252472168.1">
    <property type="nucleotide sequence ID" value="NZ_JALBWM010000141.1"/>
</dbReference>
<feature type="domain" description="Glycosyltransferase 2-like" evidence="1">
    <location>
        <begin position="8"/>
        <end position="128"/>
    </location>
</feature>
<dbReference type="CDD" id="cd00761">
    <property type="entry name" value="Glyco_tranf_GTA_type"/>
    <property type="match status" value="1"/>
</dbReference>
<dbReference type="InterPro" id="IPR029044">
    <property type="entry name" value="Nucleotide-diphossugar_trans"/>
</dbReference>
<dbReference type="InterPro" id="IPR001173">
    <property type="entry name" value="Glyco_trans_2-like"/>
</dbReference>
<gene>
    <name evidence="2" type="ORF">MO867_19325</name>
</gene>
<dbReference type="EMBL" id="JALBWM010000141">
    <property type="protein sequence ID" value="MCO1336487.1"/>
    <property type="molecule type" value="Genomic_DNA"/>
</dbReference>
<protein>
    <submittedName>
        <fullName evidence="2">Glycosyltransferase family 2 protein</fullName>
    </submittedName>
</protein>
<proteinExistence type="predicted"/>
<name>A0A9X2EQD8_9GAMM</name>
<dbReference type="AlphaFoldDB" id="A0A9X2EQD8"/>
<evidence type="ECO:0000259" key="1">
    <source>
        <dbReference type="Pfam" id="PF00535"/>
    </source>
</evidence>
<comment type="caution">
    <text evidence="2">The sequence shown here is derived from an EMBL/GenBank/DDBJ whole genome shotgun (WGS) entry which is preliminary data.</text>
</comment>
<sequence>MTGCEVGVVIPTFNEKDNITNALTSIVLGNRTPVKVYLSDDNSTDTTVALTIDFLEKNKTHYQFFLNDNNKGAGYCRNRAFEQVIEPFTLFFDADDLIVPGMLDRALAVAKKINSELLLMAYQYSFPSSTINLGMAGDDDSIFYKARREVGNRLLSVFDFDSILCLTPYPWNRLIKTNYARSISLRFSETPVHNDVLAHWNLLVNAKKVAFLQTPFCIHHVNSAGSRLSNISDIRRTAVLQVFDDVERLFDKDIDIRDRFYHLYVEFKLTLFEWCLRKLDDEYKDDFKTRFVKTFSSLSKVDYRMLFERNSNVANAVLALRASIV</sequence>
<dbReference type="Pfam" id="PF00535">
    <property type="entry name" value="Glycos_transf_2"/>
    <property type="match status" value="1"/>
</dbReference>
<keyword evidence="3" id="KW-1185">Reference proteome</keyword>
<dbReference type="PANTHER" id="PTHR43685">
    <property type="entry name" value="GLYCOSYLTRANSFERASE"/>
    <property type="match status" value="1"/>
</dbReference>
<dbReference type="SUPFAM" id="SSF53448">
    <property type="entry name" value="Nucleotide-diphospho-sugar transferases"/>
    <property type="match status" value="1"/>
</dbReference>
<accession>A0A9X2EQD8</accession>
<organism evidence="2 3">
    <name type="scientific">Microbulbifer okhotskensis</name>
    <dbReference type="NCBI Taxonomy" id="2926617"/>
    <lineage>
        <taxon>Bacteria</taxon>
        <taxon>Pseudomonadati</taxon>
        <taxon>Pseudomonadota</taxon>
        <taxon>Gammaproteobacteria</taxon>
        <taxon>Cellvibrionales</taxon>
        <taxon>Microbulbiferaceae</taxon>
        <taxon>Microbulbifer</taxon>
    </lineage>
</organism>
<dbReference type="InterPro" id="IPR050834">
    <property type="entry name" value="Glycosyltransf_2"/>
</dbReference>